<evidence type="ECO:0000256" key="5">
    <source>
        <dbReference type="ARBA" id="ARBA00022729"/>
    </source>
</evidence>
<dbReference type="RefSeq" id="WP_147231789.1">
    <property type="nucleotide sequence ID" value="NZ_VOSB01000015.1"/>
</dbReference>
<evidence type="ECO:0000256" key="8">
    <source>
        <dbReference type="PROSITE-ProRule" id="PRU01360"/>
    </source>
</evidence>
<comment type="similarity">
    <text evidence="8">Belongs to the TonB-dependent receptor family.</text>
</comment>
<gene>
    <name evidence="11" type="ORF">ES692_11175</name>
</gene>
<dbReference type="OrthoDB" id="9764669at2"/>
<dbReference type="Gene3D" id="2.170.130.10">
    <property type="entry name" value="TonB-dependent receptor, plug domain"/>
    <property type="match status" value="1"/>
</dbReference>
<evidence type="ECO:0000313" key="12">
    <source>
        <dbReference type="Proteomes" id="UP000321938"/>
    </source>
</evidence>
<proteinExistence type="inferred from homology"/>
<dbReference type="Gene3D" id="2.40.170.20">
    <property type="entry name" value="TonB-dependent receptor, beta-barrel domain"/>
    <property type="match status" value="1"/>
</dbReference>
<evidence type="ECO:0000256" key="6">
    <source>
        <dbReference type="ARBA" id="ARBA00023136"/>
    </source>
</evidence>
<feature type="chain" id="PRO_5022874891" evidence="9">
    <location>
        <begin position="23"/>
        <end position="715"/>
    </location>
</feature>
<keyword evidence="12" id="KW-1185">Reference proteome</keyword>
<evidence type="ECO:0000259" key="10">
    <source>
        <dbReference type="Pfam" id="PF07715"/>
    </source>
</evidence>
<evidence type="ECO:0000256" key="9">
    <source>
        <dbReference type="SAM" id="SignalP"/>
    </source>
</evidence>
<dbReference type="SUPFAM" id="SSF56935">
    <property type="entry name" value="Porins"/>
    <property type="match status" value="1"/>
</dbReference>
<comment type="subcellular location">
    <subcellularLocation>
        <location evidence="1 8">Cell outer membrane</location>
        <topology evidence="1 8">Multi-pass membrane protein</topology>
    </subcellularLocation>
</comment>
<reference evidence="11 12" key="1">
    <citation type="submission" date="2019-08" db="EMBL/GenBank/DDBJ databases">
        <title>Genome of Psychroserpens burtonensis ACAM 167.</title>
        <authorList>
            <person name="Bowman J.P."/>
        </authorList>
    </citation>
    <scope>NUCLEOTIDE SEQUENCE [LARGE SCALE GENOMIC DNA]</scope>
    <source>
        <strain evidence="11 12">ACAM 167</strain>
    </source>
</reference>
<dbReference type="Proteomes" id="UP000321938">
    <property type="component" value="Unassembled WGS sequence"/>
</dbReference>
<keyword evidence="6 8" id="KW-0472">Membrane</keyword>
<dbReference type="PROSITE" id="PS52016">
    <property type="entry name" value="TONB_DEPENDENT_REC_3"/>
    <property type="match status" value="1"/>
</dbReference>
<comment type="caution">
    <text evidence="11">The sequence shown here is derived from an EMBL/GenBank/DDBJ whole genome shotgun (WGS) entry which is preliminary data.</text>
</comment>
<dbReference type="AlphaFoldDB" id="A0A5C7BCZ6"/>
<dbReference type="GO" id="GO:0044718">
    <property type="term" value="P:siderophore transmembrane transport"/>
    <property type="evidence" value="ECO:0007669"/>
    <property type="project" value="TreeGrafter"/>
</dbReference>
<evidence type="ECO:0000313" key="11">
    <source>
        <dbReference type="EMBL" id="TXE16907.1"/>
    </source>
</evidence>
<keyword evidence="3 8" id="KW-1134">Transmembrane beta strand</keyword>
<dbReference type="GO" id="GO:0015344">
    <property type="term" value="F:siderophore uptake transmembrane transporter activity"/>
    <property type="evidence" value="ECO:0007669"/>
    <property type="project" value="TreeGrafter"/>
</dbReference>
<name>A0A5C7BCZ6_9FLAO</name>
<dbReference type="Pfam" id="PF07715">
    <property type="entry name" value="Plug"/>
    <property type="match status" value="1"/>
</dbReference>
<protein>
    <submittedName>
        <fullName evidence="11">TonB-dependent receptor</fullName>
    </submittedName>
</protein>
<dbReference type="InterPro" id="IPR039426">
    <property type="entry name" value="TonB-dep_rcpt-like"/>
</dbReference>
<sequence>MNLNNKYFLLYFTLFFSALSLAQETQETAKDSVKVEKLKEVVVTEQINPQSVEKSVFEVKVIDRREIEKRAGVNLADLLNQTLNINIVPNLGNGRSEVSLFGLNGQYFKILIDNVPLINEGGFGNGADLTLINLDDVERIEIVEGAMGVQYGSNAVTGIINIITKKSSRFDTEVSIYVQEETVGSEYGLFDQGRHIQSVSANHYFNEKFFAKAGFLRNQFAGFFNKQLGENYDQNDGRRGHEWLPKTQLNPNLLLRFKGNKDFSIHYRFDYLNEIINRNNRSINENINPATDTSNPIALDNNLIANRFTHSINAIGRINDQLNYNIVSSFQQQRNDIETYGYVIRDRDRQNVERQEYLSRTAFFTRATVSNLFKTKRYNLQAGYEMTLEKGYGDGLAILLDPNTERVEGRLNTYDGFLSSEYQFSDRFSIRPGIRTSFTNLFGPQYILSLSTKYSFGKDWEFRTVIGSSNKTPTYDELFTFFVDSNHDVQGNPNLNPERGFSVFTHLKKTIKFKNDVSLKSKLSVSYIDLEDKIELIVSNPQPLAFKYTNIDAFKSLGFFLENELKYKRLTGGLGLSVTGVSQVLNAEQNANDNFLFNLSANFNLNYSVPKWNSNFTLYLKHNGRAQQFVQKANDVGEQTFERGETEAFSWLDLNYEKSFLNKKIVATVGARNLLNITTVNTSAFPGGAHGDAPTGLPLAYGRSFFLKLNYNLKY</sequence>
<keyword evidence="7 8" id="KW-0998">Cell outer membrane</keyword>
<evidence type="ECO:0000256" key="2">
    <source>
        <dbReference type="ARBA" id="ARBA00022448"/>
    </source>
</evidence>
<feature type="signal peptide" evidence="9">
    <location>
        <begin position="1"/>
        <end position="22"/>
    </location>
</feature>
<evidence type="ECO:0000256" key="7">
    <source>
        <dbReference type="ARBA" id="ARBA00023237"/>
    </source>
</evidence>
<dbReference type="PANTHER" id="PTHR30069">
    <property type="entry name" value="TONB-DEPENDENT OUTER MEMBRANE RECEPTOR"/>
    <property type="match status" value="1"/>
</dbReference>
<dbReference type="InterPro" id="IPR012910">
    <property type="entry name" value="Plug_dom"/>
</dbReference>
<dbReference type="PANTHER" id="PTHR30069:SF29">
    <property type="entry name" value="HEMOGLOBIN AND HEMOGLOBIN-HAPTOGLOBIN-BINDING PROTEIN 1-RELATED"/>
    <property type="match status" value="1"/>
</dbReference>
<organism evidence="11 12">
    <name type="scientific">Psychroserpens burtonensis</name>
    <dbReference type="NCBI Taxonomy" id="49278"/>
    <lineage>
        <taxon>Bacteria</taxon>
        <taxon>Pseudomonadati</taxon>
        <taxon>Bacteroidota</taxon>
        <taxon>Flavobacteriia</taxon>
        <taxon>Flavobacteriales</taxon>
        <taxon>Flavobacteriaceae</taxon>
        <taxon>Psychroserpens</taxon>
    </lineage>
</organism>
<evidence type="ECO:0000256" key="3">
    <source>
        <dbReference type="ARBA" id="ARBA00022452"/>
    </source>
</evidence>
<dbReference type="InterPro" id="IPR037066">
    <property type="entry name" value="Plug_dom_sf"/>
</dbReference>
<feature type="domain" description="TonB-dependent receptor plug" evidence="10">
    <location>
        <begin position="54"/>
        <end position="159"/>
    </location>
</feature>
<dbReference type="EMBL" id="VOSB01000015">
    <property type="protein sequence ID" value="TXE16907.1"/>
    <property type="molecule type" value="Genomic_DNA"/>
</dbReference>
<evidence type="ECO:0000256" key="1">
    <source>
        <dbReference type="ARBA" id="ARBA00004571"/>
    </source>
</evidence>
<dbReference type="InterPro" id="IPR036942">
    <property type="entry name" value="Beta-barrel_TonB_sf"/>
</dbReference>
<keyword evidence="4 8" id="KW-0812">Transmembrane</keyword>
<dbReference type="STRING" id="1123037.GCA_000425305_02235"/>
<keyword evidence="5 9" id="KW-0732">Signal</keyword>
<keyword evidence="11" id="KW-0675">Receptor</keyword>
<accession>A0A5C7BCZ6</accession>
<dbReference type="GO" id="GO:0009279">
    <property type="term" value="C:cell outer membrane"/>
    <property type="evidence" value="ECO:0007669"/>
    <property type="project" value="UniProtKB-SubCell"/>
</dbReference>
<keyword evidence="2 8" id="KW-0813">Transport</keyword>
<evidence type="ECO:0000256" key="4">
    <source>
        <dbReference type="ARBA" id="ARBA00022692"/>
    </source>
</evidence>